<dbReference type="AlphaFoldDB" id="E1ZUC7"/>
<dbReference type="Proteomes" id="UP000008141">
    <property type="component" value="Unassembled WGS sequence"/>
</dbReference>
<accession>E1ZUC7</accession>
<dbReference type="RefSeq" id="XP_005842700.1">
    <property type="nucleotide sequence ID" value="XM_005842643.1"/>
</dbReference>
<dbReference type="KEGG" id="cvr:CHLNCDRAFT_136272"/>
<keyword evidence="3" id="KW-1185">Reference proteome</keyword>
<feature type="compositionally biased region" description="Gly residues" evidence="1">
    <location>
        <begin position="108"/>
        <end position="125"/>
    </location>
</feature>
<dbReference type="EMBL" id="GL433962">
    <property type="protein sequence ID" value="EFN50568.1"/>
    <property type="molecule type" value="Genomic_DNA"/>
</dbReference>
<dbReference type="InParanoid" id="E1ZUC7"/>
<reference evidence="2 3" key="1">
    <citation type="journal article" date="2010" name="Plant Cell">
        <title>The Chlorella variabilis NC64A genome reveals adaptation to photosymbiosis, coevolution with viruses, and cryptic sex.</title>
        <authorList>
            <person name="Blanc G."/>
            <person name="Duncan G."/>
            <person name="Agarkova I."/>
            <person name="Borodovsky M."/>
            <person name="Gurnon J."/>
            <person name="Kuo A."/>
            <person name="Lindquist E."/>
            <person name="Lucas S."/>
            <person name="Pangilinan J."/>
            <person name="Polle J."/>
            <person name="Salamov A."/>
            <person name="Terry A."/>
            <person name="Yamada T."/>
            <person name="Dunigan D.D."/>
            <person name="Grigoriev I.V."/>
            <person name="Claverie J.M."/>
            <person name="Van Etten J.L."/>
        </authorList>
    </citation>
    <scope>NUCLEOTIDE SEQUENCE [LARGE SCALE GENOMIC DNA]</scope>
    <source>
        <strain evidence="2 3">NC64A</strain>
    </source>
</reference>
<proteinExistence type="predicted"/>
<dbReference type="GeneID" id="17350002"/>
<evidence type="ECO:0000313" key="3">
    <source>
        <dbReference type="Proteomes" id="UP000008141"/>
    </source>
</evidence>
<sequence>MEIVASAGGRRVTPRMVADISEGATAENLQFLLRVLEFLAAAEVVGGKHVEMMMNAVTGCKLDAPSGLANTAFKFGNKMGATSTLQRTATGVTDPVEEPGSPEHDAGGDGGQPEAGAGTQTGAGAGEASSGSDGERGMGQAAPPRRRLRQQVVEDDESDTEAEVDASACITATAPAAAAEQRAPLGAQLGKRVRKPPKQFADHMLYDEGNAAAATAEGR</sequence>
<organism evidence="3">
    <name type="scientific">Chlorella variabilis</name>
    <name type="common">Green alga</name>
    <dbReference type="NCBI Taxonomy" id="554065"/>
    <lineage>
        <taxon>Eukaryota</taxon>
        <taxon>Viridiplantae</taxon>
        <taxon>Chlorophyta</taxon>
        <taxon>core chlorophytes</taxon>
        <taxon>Trebouxiophyceae</taxon>
        <taxon>Chlorellales</taxon>
        <taxon>Chlorellaceae</taxon>
        <taxon>Chlorella clade</taxon>
        <taxon>Chlorella</taxon>
    </lineage>
</organism>
<name>E1ZUC7_CHLVA</name>
<protein>
    <submittedName>
        <fullName evidence="2">Uncharacterized protein</fullName>
    </submittedName>
</protein>
<evidence type="ECO:0000313" key="2">
    <source>
        <dbReference type="EMBL" id="EFN50568.1"/>
    </source>
</evidence>
<feature type="compositionally biased region" description="Low complexity" evidence="1">
    <location>
        <begin position="166"/>
        <end position="187"/>
    </location>
</feature>
<feature type="compositionally biased region" description="Acidic residues" evidence="1">
    <location>
        <begin position="153"/>
        <end position="164"/>
    </location>
</feature>
<evidence type="ECO:0000256" key="1">
    <source>
        <dbReference type="SAM" id="MobiDB-lite"/>
    </source>
</evidence>
<feature type="region of interest" description="Disordered" evidence="1">
    <location>
        <begin position="91"/>
        <end position="196"/>
    </location>
</feature>
<gene>
    <name evidence="2" type="ORF">CHLNCDRAFT_136272</name>
</gene>